<organism evidence="1 2">
    <name type="scientific">Candidatus Nanohalobium constans</name>
    <dbReference type="NCBI Taxonomy" id="2565781"/>
    <lineage>
        <taxon>Archaea</taxon>
        <taxon>Candidatus Nanohalarchaeota</taxon>
        <taxon>Candidatus Nanohalobia</taxon>
        <taxon>Candidatus Nanohalobiales</taxon>
        <taxon>Candidatus Nanohalobiaceae</taxon>
        <taxon>Candidatus Nanohalobium</taxon>
    </lineage>
</organism>
<evidence type="ECO:0000313" key="1">
    <source>
        <dbReference type="EMBL" id="QGA80078.1"/>
    </source>
</evidence>
<accession>A0A5Q0UEV3</accession>
<evidence type="ECO:0000313" key="2">
    <source>
        <dbReference type="Proteomes" id="UP000377803"/>
    </source>
</evidence>
<proteinExistence type="predicted"/>
<dbReference type="EMBL" id="CP040089">
    <property type="protein sequence ID" value="QGA80078.1"/>
    <property type="molecule type" value="Genomic_DNA"/>
</dbReference>
<dbReference type="KEGG" id="ncon:LC1Nh_0171"/>
<gene>
    <name evidence="1" type="ORF">LC1Nh_0171</name>
</gene>
<dbReference type="AlphaFoldDB" id="A0A5Q0UEV3"/>
<dbReference type="RefSeq" id="WP_153549816.1">
    <property type="nucleotide sequence ID" value="NZ_CP040089.1"/>
</dbReference>
<keyword evidence="2" id="KW-1185">Reference proteome</keyword>
<dbReference type="Proteomes" id="UP000377803">
    <property type="component" value="Chromosome"/>
</dbReference>
<reference evidence="2" key="1">
    <citation type="submission" date="2019-05" db="EMBL/GenBank/DDBJ databases">
        <title>Candidatus Nanohalobium constans, a novel model system to study the DPANN nano-sized archaea: genomic and physiological characterization of a nanoarchaeon co-cultured with its chitinotrophic host.</title>
        <authorList>
            <person name="La Cono V."/>
            <person name="Arcadi E."/>
            <person name="Crisafi F."/>
            <person name="Denaro R."/>
            <person name="La Spada G."/>
            <person name="Messina E."/>
            <person name="Smedile F."/>
            <person name="Toshchakov S.V."/>
            <person name="Shevchenko M.A."/>
            <person name="Golyshin P.N."/>
            <person name="Golyshina O.V."/>
            <person name="Ferrer M."/>
            <person name="Rohde M."/>
            <person name="Mushegian A."/>
            <person name="Sorokin D.Y."/>
            <person name="Giuliano L."/>
            <person name="Yakimov M.M."/>
        </authorList>
    </citation>
    <scope>NUCLEOTIDE SEQUENCE [LARGE SCALE GENOMIC DNA]</scope>
    <source>
        <strain evidence="2">LC1Nh</strain>
    </source>
</reference>
<dbReference type="GeneID" id="42364552"/>
<name>A0A5Q0UEV3_9ARCH</name>
<protein>
    <submittedName>
        <fullName evidence="1">Uncharacterized protein</fullName>
    </submittedName>
</protein>
<sequence length="106" mass="12904">MAETVYWHPQARIDLEKLSQKKQDLITERVGEFSREGTSYKHFGRVTVQENSFDKFKIKAKETEPFEVNQRVIIDRYQNSWIIWGVKHRENVYESEFVEEIMEREY</sequence>